<evidence type="ECO:0000313" key="2">
    <source>
        <dbReference type="WBParaSite" id="PDA_v2.g31070.t1"/>
    </source>
</evidence>
<dbReference type="Proteomes" id="UP000887578">
    <property type="component" value="Unplaced"/>
</dbReference>
<dbReference type="WBParaSite" id="PDA_v2.g31070.t1">
    <property type="protein sequence ID" value="PDA_v2.g31070.t1"/>
    <property type="gene ID" value="PDA_v2.g31070"/>
</dbReference>
<reference evidence="2" key="1">
    <citation type="submission" date="2022-11" db="UniProtKB">
        <authorList>
            <consortium name="WormBaseParasite"/>
        </authorList>
    </citation>
    <scope>IDENTIFICATION</scope>
</reference>
<keyword evidence="1" id="KW-1185">Reference proteome</keyword>
<accession>A0A914QGG2</accession>
<evidence type="ECO:0000313" key="1">
    <source>
        <dbReference type="Proteomes" id="UP000887578"/>
    </source>
</evidence>
<dbReference type="Pfam" id="PF05380">
    <property type="entry name" value="Peptidase_A17"/>
    <property type="match status" value="1"/>
</dbReference>
<dbReference type="AlphaFoldDB" id="A0A914QGG2"/>
<protein>
    <submittedName>
        <fullName evidence="2">Reverse transcriptase</fullName>
    </submittedName>
</protein>
<organism evidence="1 2">
    <name type="scientific">Panagrolaimus davidi</name>
    <dbReference type="NCBI Taxonomy" id="227884"/>
    <lineage>
        <taxon>Eukaryota</taxon>
        <taxon>Metazoa</taxon>
        <taxon>Ecdysozoa</taxon>
        <taxon>Nematoda</taxon>
        <taxon>Chromadorea</taxon>
        <taxon>Rhabditida</taxon>
        <taxon>Tylenchina</taxon>
        <taxon>Panagrolaimomorpha</taxon>
        <taxon>Panagrolaimoidea</taxon>
        <taxon>Panagrolaimidae</taxon>
        <taxon>Panagrolaimus</taxon>
    </lineage>
</organism>
<proteinExistence type="predicted"/>
<dbReference type="InterPro" id="IPR008042">
    <property type="entry name" value="Retrotrans_Pao"/>
</dbReference>
<sequence length="144" mass="16640">MMIYVDNLLQGSDTPEEAIFKAEVARDLLKEGDMNLRMFQSNCSAVNEHFENTDTATKLLGINWNLEEDQFIIGWPKVDKCPSTKRELLSFTATPFDPLQILSPCLVHLKLLVHSYPNKCHLVLRWCCSYIFFSKVRESQILRS</sequence>
<dbReference type="PANTHER" id="PTHR47331">
    <property type="entry name" value="PHD-TYPE DOMAIN-CONTAINING PROTEIN"/>
    <property type="match status" value="1"/>
</dbReference>
<name>A0A914QGG2_9BILA</name>